<proteinExistence type="predicted"/>
<evidence type="ECO:0000313" key="1">
    <source>
        <dbReference type="EMBL" id="MPN35779.1"/>
    </source>
</evidence>
<accession>A0A645HCD2</accession>
<protein>
    <submittedName>
        <fullName evidence="1">Uncharacterized protein</fullName>
    </submittedName>
</protein>
<dbReference type="AlphaFoldDB" id="A0A645HCD2"/>
<gene>
    <name evidence="1" type="ORF">SDC9_183281</name>
</gene>
<reference evidence="1" key="1">
    <citation type="submission" date="2019-08" db="EMBL/GenBank/DDBJ databases">
        <authorList>
            <person name="Kucharzyk K."/>
            <person name="Murdoch R.W."/>
            <person name="Higgins S."/>
            <person name="Loffler F."/>
        </authorList>
    </citation>
    <scope>NUCLEOTIDE SEQUENCE</scope>
</reference>
<dbReference type="EMBL" id="VSSQ01089580">
    <property type="protein sequence ID" value="MPN35779.1"/>
    <property type="molecule type" value="Genomic_DNA"/>
</dbReference>
<organism evidence="1">
    <name type="scientific">bioreactor metagenome</name>
    <dbReference type="NCBI Taxonomy" id="1076179"/>
    <lineage>
        <taxon>unclassified sequences</taxon>
        <taxon>metagenomes</taxon>
        <taxon>ecological metagenomes</taxon>
    </lineage>
</organism>
<sequence length="177" mass="20521">MAAEIDALEAIERFIQPRQPGFVVNAVAAANAMGQVEGQRQSRFFDFAEEIDHKRIVERHVADHFADAAATGVLVFFEYIGQRRVGFVADRLRMNVAVGDETPRKTFGRFENVFVGLRQIELRPDQRQQRRLFHAQFIVKFDQLVRRRPGRAPIQLQKRLPVRMRVNVDKHHSPSFE</sequence>
<comment type="caution">
    <text evidence="1">The sequence shown here is derived from an EMBL/GenBank/DDBJ whole genome shotgun (WGS) entry which is preliminary data.</text>
</comment>
<name>A0A645HCD2_9ZZZZ</name>